<protein>
    <submittedName>
        <fullName evidence="1">Uncharacterized protein</fullName>
    </submittedName>
</protein>
<proteinExistence type="predicted"/>
<evidence type="ECO:0000313" key="1">
    <source>
        <dbReference type="EMBL" id="KAL3265313.1"/>
    </source>
</evidence>
<keyword evidence="2" id="KW-1185">Reference proteome</keyword>
<organism evidence="1 2">
    <name type="scientific">Cryptolaemus montrouzieri</name>
    <dbReference type="NCBI Taxonomy" id="559131"/>
    <lineage>
        <taxon>Eukaryota</taxon>
        <taxon>Metazoa</taxon>
        <taxon>Ecdysozoa</taxon>
        <taxon>Arthropoda</taxon>
        <taxon>Hexapoda</taxon>
        <taxon>Insecta</taxon>
        <taxon>Pterygota</taxon>
        <taxon>Neoptera</taxon>
        <taxon>Endopterygota</taxon>
        <taxon>Coleoptera</taxon>
        <taxon>Polyphaga</taxon>
        <taxon>Cucujiformia</taxon>
        <taxon>Coccinelloidea</taxon>
        <taxon>Coccinellidae</taxon>
        <taxon>Scymninae</taxon>
        <taxon>Scymnini</taxon>
        <taxon>Cryptolaemus</taxon>
    </lineage>
</organism>
<dbReference type="Proteomes" id="UP001516400">
    <property type="component" value="Unassembled WGS sequence"/>
</dbReference>
<accession>A0ABD2MFX4</accession>
<name>A0ABD2MFX4_9CUCU</name>
<evidence type="ECO:0000313" key="2">
    <source>
        <dbReference type="Proteomes" id="UP001516400"/>
    </source>
</evidence>
<dbReference type="AlphaFoldDB" id="A0ABD2MFX4"/>
<sequence>MISLIVLTINSHSCNDLREKLMFFVTTFFEENPNLINQNILEILFTPFENIMKGDSIKIIISNAYLFKLIRLAAKIDERILTNGYLYNKRKYKNIFHLGSSNNSLERSNSNIPQLIIDITILMLRNYINTSEKTQIVDNLVLTLMDCCENIYDSHPVFYLIL</sequence>
<gene>
    <name evidence="1" type="ORF">HHI36_009521</name>
</gene>
<comment type="caution">
    <text evidence="1">The sequence shown here is derived from an EMBL/GenBank/DDBJ whole genome shotgun (WGS) entry which is preliminary data.</text>
</comment>
<dbReference type="EMBL" id="JABFTP020000001">
    <property type="protein sequence ID" value="KAL3265313.1"/>
    <property type="molecule type" value="Genomic_DNA"/>
</dbReference>
<reference evidence="1 2" key="1">
    <citation type="journal article" date="2021" name="BMC Biol.">
        <title>Horizontally acquired antibacterial genes associated with adaptive radiation of ladybird beetles.</title>
        <authorList>
            <person name="Li H.S."/>
            <person name="Tang X.F."/>
            <person name="Huang Y.H."/>
            <person name="Xu Z.Y."/>
            <person name="Chen M.L."/>
            <person name="Du X.Y."/>
            <person name="Qiu B.Y."/>
            <person name="Chen P.T."/>
            <person name="Zhang W."/>
            <person name="Slipinski A."/>
            <person name="Escalona H.E."/>
            <person name="Waterhouse R.M."/>
            <person name="Zwick A."/>
            <person name="Pang H."/>
        </authorList>
    </citation>
    <scope>NUCLEOTIDE SEQUENCE [LARGE SCALE GENOMIC DNA]</scope>
    <source>
        <strain evidence="1">SYSU2018</strain>
    </source>
</reference>